<dbReference type="Proteomes" id="UP000033415">
    <property type="component" value="Unassembled WGS sequence"/>
</dbReference>
<comment type="caution">
    <text evidence="1">The sequence shown here is derived from an EMBL/GenBank/DDBJ whole genome shotgun (WGS) entry which is preliminary data.</text>
</comment>
<dbReference type="AlphaFoldDB" id="A0A081PN55"/>
<evidence type="ECO:0000313" key="1">
    <source>
        <dbReference type="EMBL" id="KJQ73360.1"/>
    </source>
</evidence>
<evidence type="ECO:0000313" key="2">
    <source>
        <dbReference type="Proteomes" id="UP000033415"/>
    </source>
</evidence>
<dbReference type="EMBL" id="JYGQ01000001">
    <property type="protein sequence ID" value="KJQ73360.1"/>
    <property type="molecule type" value="Genomic_DNA"/>
</dbReference>
<dbReference type="PATRIC" id="fig|28037.100.peg.1899"/>
<protein>
    <recommendedName>
        <fullName evidence="3">Phage protein</fullName>
    </recommendedName>
</protein>
<reference evidence="1 2" key="1">
    <citation type="submission" date="2015-02" db="EMBL/GenBank/DDBJ databases">
        <title>Evolution of amylase-binding proteins of oral streptococcal species.</title>
        <authorList>
            <person name="Haase E.M."/>
        </authorList>
    </citation>
    <scope>NUCLEOTIDE SEQUENCE [LARGE SCALE GENOMIC DNA]</scope>
    <source>
        <strain evidence="1 2">SK137</strain>
    </source>
</reference>
<dbReference type="RefSeq" id="WP_033687715.1">
    <property type="nucleotide sequence ID" value="NZ_JYGQ01000001.1"/>
</dbReference>
<proteinExistence type="predicted"/>
<name>A0A081PN55_STRMT</name>
<sequence>MEEILKGKTESGFEYKIPKKRLRNYYLLKSVAKVEKQDLEETETFLNLLFGKEQALAFLKHLEDEDEIVDSEVLFADVKSIFDKSNDLKKS</sequence>
<accession>A0A081PN55</accession>
<gene>
    <name evidence="1" type="ORF">TZ91_00968</name>
</gene>
<organism evidence="1 2">
    <name type="scientific">Streptococcus mitis</name>
    <dbReference type="NCBI Taxonomy" id="28037"/>
    <lineage>
        <taxon>Bacteria</taxon>
        <taxon>Bacillati</taxon>
        <taxon>Bacillota</taxon>
        <taxon>Bacilli</taxon>
        <taxon>Lactobacillales</taxon>
        <taxon>Streptococcaceae</taxon>
        <taxon>Streptococcus</taxon>
        <taxon>Streptococcus mitis group</taxon>
    </lineage>
</organism>
<evidence type="ECO:0008006" key="3">
    <source>
        <dbReference type="Google" id="ProtNLM"/>
    </source>
</evidence>